<organism evidence="2 3">
    <name type="scientific">Datura stramonium</name>
    <name type="common">Jimsonweed</name>
    <name type="synonym">Common thornapple</name>
    <dbReference type="NCBI Taxonomy" id="4076"/>
    <lineage>
        <taxon>Eukaryota</taxon>
        <taxon>Viridiplantae</taxon>
        <taxon>Streptophyta</taxon>
        <taxon>Embryophyta</taxon>
        <taxon>Tracheophyta</taxon>
        <taxon>Spermatophyta</taxon>
        <taxon>Magnoliopsida</taxon>
        <taxon>eudicotyledons</taxon>
        <taxon>Gunneridae</taxon>
        <taxon>Pentapetalae</taxon>
        <taxon>asterids</taxon>
        <taxon>lamiids</taxon>
        <taxon>Solanales</taxon>
        <taxon>Solanaceae</taxon>
        <taxon>Solanoideae</taxon>
        <taxon>Datureae</taxon>
        <taxon>Datura</taxon>
    </lineage>
</organism>
<evidence type="ECO:0000256" key="1">
    <source>
        <dbReference type="SAM" id="MobiDB-lite"/>
    </source>
</evidence>
<evidence type="ECO:0000313" key="2">
    <source>
        <dbReference type="EMBL" id="MCD7462948.1"/>
    </source>
</evidence>
<protein>
    <submittedName>
        <fullName evidence="2">Uncharacterized protein</fullName>
    </submittedName>
</protein>
<keyword evidence="3" id="KW-1185">Reference proteome</keyword>
<name>A0ABS8SW42_DATST</name>
<accession>A0ABS8SW42</accession>
<feature type="compositionally biased region" description="Basic and acidic residues" evidence="1">
    <location>
        <begin position="79"/>
        <end position="95"/>
    </location>
</feature>
<sequence>MATTYMVCMAHHIAKKEGCNMHHNAEEENSDWTTDRLRPQHLYSKGTTSRSMPPLMSGRGVRKEKRDDMIECDVSIDPLRVKSMPERVVKKRKDDSEEEDSGAQCGSREPSHPIPSHHRDPRGSGGGEEEMVIEGQVVCANIEGVKKIFRTLSAGDPSWDPGIDI</sequence>
<dbReference type="Proteomes" id="UP000823775">
    <property type="component" value="Unassembled WGS sequence"/>
</dbReference>
<reference evidence="2 3" key="1">
    <citation type="journal article" date="2021" name="BMC Genomics">
        <title>Datura genome reveals duplications of psychoactive alkaloid biosynthetic genes and high mutation rate following tissue culture.</title>
        <authorList>
            <person name="Rajewski A."/>
            <person name="Carter-House D."/>
            <person name="Stajich J."/>
            <person name="Litt A."/>
        </authorList>
    </citation>
    <scope>NUCLEOTIDE SEQUENCE [LARGE SCALE GENOMIC DNA]</scope>
    <source>
        <strain evidence="2">AR-01</strain>
    </source>
</reference>
<dbReference type="EMBL" id="JACEIK010000846">
    <property type="protein sequence ID" value="MCD7462948.1"/>
    <property type="molecule type" value="Genomic_DNA"/>
</dbReference>
<evidence type="ECO:0000313" key="3">
    <source>
        <dbReference type="Proteomes" id="UP000823775"/>
    </source>
</evidence>
<feature type="region of interest" description="Disordered" evidence="1">
    <location>
        <begin position="42"/>
        <end position="132"/>
    </location>
</feature>
<gene>
    <name evidence="2" type="ORF">HAX54_049660</name>
</gene>
<comment type="caution">
    <text evidence="2">The sequence shown here is derived from an EMBL/GenBank/DDBJ whole genome shotgun (WGS) entry which is preliminary data.</text>
</comment>
<proteinExistence type="predicted"/>